<proteinExistence type="inferred from homology"/>
<dbReference type="Pfam" id="PF05739">
    <property type="entry name" value="SNARE"/>
    <property type="match status" value="1"/>
</dbReference>
<dbReference type="GO" id="GO:0031201">
    <property type="term" value="C:SNARE complex"/>
    <property type="evidence" value="ECO:0007669"/>
    <property type="project" value="TreeGrafter"/>
</dbReference>
<reference evidence="12 13" key="1">
    <citation type="journal article" date="2014" name="Genome Biol. Evol.">
        <title>The secreted proteins of Achlya hypogyna and Thraustotheca clavata identify the ancestral oomycete secretome and reveal gene acquisitions by horizontal gene transfer.</title>
        <authorList>
            <person name="Misner I."/>
            <person name="Blouin N."/>
            <person name="Leonard G."/>
            <person name="Richards T.A."/>
            <person name="Lane C.E."/>
        </authorList>
    </citation>
    <scope>NUCLEOTIDE SEQUENCE [LARGE SCALE GENOMIC DNA]</scope>
    <source>
        <strain evidence="12 13">ATCC 48635</strain>
    </source>
</reference>
<keyword evidence="5" id="KW-0653">Protein transport</keyword>
<dbReference type="GO" id="GO:0000139">
    <property type="term" value="C:Golgi membrane"/>
    <property type="evidence" value="ECO:0007669"/>
    <property type="project" value="UniProtKB-SubCell"/>
</dbReference>
<dbReference type="STRING" id="1202772.A0A1V9ZNX5"/>
<dbReference type="SUPFAM" id="SSF47661">
    <property type="entry name" value="t-snare proteins"/>
    <property type="match status" value="1"/>
</dbReference>
<dbReference type="PANTHER" id="PTHR19957:SF83">
    <property type="entry name" value="SYNTAXIN-16"/>
    <property type="match status" value="1"/>
</dbReference>
<evidence type="ECO:0000256" key="7">
    <source>
        <dbReference type="ARBA" id="ARBA00023034"/>
    </source>
</evidence>
<dbReference type="InterPro" id="IPR006012">
    <property type="entry name" value="Syntaxin/epimorphin_CS"/>
</dbReference>
<evidence type="ECO:0000256" key="6">
    <source>
        <dbReference type="ARBA" id="ARBA00022989"/>
    </source>
</evidence>
<organism evidence="12 13">
    <name type="scientific">Achlya hypogyna</name>
    <name type="common">Oomycete</name>
    <name type="synonym">Protoachlya hypogyna</name>
    <dbReference type="NCBI Taxonomy" id="1202772"/>
    <lineage>
        <taxon>Eukaryota</taxon>
        <taxon>Sar</taxon>
        <taxon>Stramenopiles</taxon>
        <taxon>Oomycota</taxon>
        <taxon>Saprolegniomycetes</taxon>
        <taxon>Saprolegniales</taxon>
        <taxon>Achlyaceae</taxon>
        <taxon>Achlya</taxon>
    </lineage>
</organism>
<dbReference type="Gene3D" id="1.20.58.70">
    <property type="match status" value="1"/>
</dbReference>
<feature type="transmembrane region" description="Helical" evidence="10">
    <location>
        <begin position="291"/>
        <end position="308"/>
    </location>
</feature>
<comment type="caution">
    <text evidence="12">The sequence shown here is derived from an EMBL/GenBank/DDBJ whole genome shotgun (WGS) entry which is preliminary data.</text>
</comment>
<keyword evidence="3" id="KW-0813">Transport</keyword>
<dbReference type="GO" id="GO:0006906">
    <property type="term" value="P:vesicle fusion"/>
    <property type="evidence" value="ECO:0007669"/>
    <property type="project" value="TreeGrafter"/>
</dbReference>
<accession>A0A1V9ZNX5</accession>
<dbReference type="PANTHER" id="PTHR19957">
    <property type="entry name" value="SYNTAXIN"/>
    <property type="match status" value="1"/>
</dbReference>
<protein>
    <submittedName>
        <fullName evidence="12">Syntaxin-like protein</fullName>
    </submittedName>
</protein>
<dbReference type="GO" id="GO:0005484">
    <property type="term" value="F:SNAP receptor activity"/>
    <property type="evidence" value="ECO:0007669"/>
    <property type="project" value="InterPro"/>
</dbReference>
<evidence type="ECO:0000256" key="8">
    <source>
        <dbReference type="ARBA" id="ARBA00023054"/>
    </source>
</evidence>
<dbReference type="OrthoDB" id="10251371at2759"/>
<dbReference type="CDD" id="cd15845">
    <property type="entry name" value="SNARE_syntaxin16"/>
    <property type="match status" value="1"/>
</dbReference>
<keyword evidence="4 10" id="KW-0812">Transmembrane</keyword>
<evidence type="ECO:0000256" key="1">
    <source>
        <dbReference type="ARBA" id="ARBA00004409"/>
    </source>
</evidence>
<dbReference type="Proteomes" id="UP000243579">
    <property type="component" value="Unassembled WGS sequence"/>
</dbReference>
<evidence type="ECO:0000256" key="9">
    <source>
        <dbReference type="ARBA" id="ARBA00023136"/>
    </source>
</evidence>
<dbReference type="GO" id="GO:0006886">
    <property type="term" value="P:intracellular protein transport"/>
    <property type="evidence" value="ECO:0007669"/>
    <property type="project" value="InterPro"/>
</dbReference>
<dbReference type="PROSITE" id="PS50192">
    <property type="entry name" value="T_SNARE"/>
    <property type="match status" value="1"/>
</dbReference>
<keyword evidence="9 10" id="KW-0472">Membrane</keyword>
<dbReference type="InterPro" id="IPR045242">
    <property type="entry name" value="Syntaxin"/>
</dbReference>
<dbReference type="GO" id="GO:0000149">
    <property type="term" value="F:SNARE binding"/>
    <property type="evidence" value="ECO:0007669"/>
    <property type="project" value="TreeGrafter"/>
</dbReference>
<evidence type="ECO:0000313" key="13">
    <source>
        <dbReference type="Proteomes" id="UP000243579"/>
    </source>
</evidence>
<feature type="domain" description="T-SNARE coiled-coil homology" evidence="11">
    <location>
        <begin position="217"/>
        <end position="279"/>
    </location>
</feature>
<dbReference type="InterPro" id="IPR000727">
    <property type="entry name" value="T_SNARE_dom"/>
</dbReference>
<comment type="subcellular location">
    <subcellularLocation>
        <location evidence="1">Golgi apparatus membrane</location>
        <topology evidence="1">Single-pass type IV membrane protein</topology>
    </subcellularLocation>
</comment>
<evidence type="ECO:0000313" key="12">
    <source>
        <dbReference type="EMBL" id="OQR99676.1"/>
    </source>
</evidence>
<evidence type="ECO:0000256" key="4">
    <source>
        <dbReference type="ARBA" id="ARBA00022692"/>
    </source>
</evidence>
<keyword evidence="7" id="KW-0333">Golgi apparatus</keyword>
<gene>
    <name evidence="12" type="ORF">ACHHYP_05085</name>
</gene>
<evidence type="ECO:0000259" key="11">
    <source>
        <dbReference type="PROSITE" id="PS50192"/>
    </source>
</evidence>
<name>A0A1V9ZNX5_ACHHY</name>
<dbReference type="InterPro" id="IPR010989">
    <property type="entry name" value="SNARE"/>
</dbReference>
<keyword evidence="6 10" id="KW-1133">Transmembrane helix</keyword>
<dbReference type="AlphaFoldDB" id="A0A1V9ZNX5"/>
<dbReference type="GO" id="GO:0048278">
    <property type="term" value="P:vesicle docking"/>
    <property type="evidence" value="ECO:0007669"/>
    <property type="project" value="TreeGrafter"/>
</dbReference>
<sequence>MAHRDLTAKFMDRRYSAHRRQQHIMESKRQGGSKPYVSAFGKALMQPHHRRGLHEMETGNRQEEVSKPSWTQAVDVANECMTQLQQKLEYLQKMHTRRLMVRFDDSESQHDSDIDAMTQDISQLFHRAEAALHKVTREPLTAASIPSSAERTVRVNVQRALASKLQDLSARYRRSQREYMETLRSQRHVSNEVFGLDRHPADEARQLLQYQHHDHDDYTIQAREREIHKIAKSIVDLSTVFKELANMVIDQGTVIDRIDYNMDLVVTRVQSGLKELHRAEKFQNNTRPTRCIYLLLSLISLCFMILLMKHATPYVEY</sequence>
<evidence type="ECO:0000256" key="10">
    <source>
        <dbReference type="SAM" id="Phobius"/>
    </source>
</evidence>
<evidence type="ECO:0000256" key="2">
    <source>
        <dbReference type="ARBA" id="ARBA00009063"/>
    </source>
</evidence>
<dbReference type="EMBL" id="JNBR01000046">
    <property type="protein sequence ID" value="OQR99676.1"/>
    <property type="molecule type" value="Genomic_DNA"/>
</dbReference>
<keyword evidence="8" id="KW-0175">Coiled coil</keyword>
<evidence type="ECO:0000256" key="3">
    <source>
        <dbReference type="ARBA" id="ARBA00022448"/>
    </source>
</evidence>
<comment type="similarity">
    <text evidence="2">Belongs to the syntaxin family.</text>
</comment>
<dbReference type="SMART" id="SM00397">
    <property type="entry name" value="t_SNARE"/>
    <property type="match status" value="1"/>
</dbReference>
<evidence type="ECO:0000256" key="5">
    <source>
        <dbReference type="ARBA" id="ARBA00022927"/>
    </source>
</evidence>
<keyword evidence="13" id="KW-1185">Reference proteome</keyword>
<dbReference type="PROSITE" id="PS00914">
    <property type="entry name" value="SYNTAXIN"/>
    <property type="match status" value="1"/>
</dbReference>